<dbReference type="Pfam" id="PF25150">
    <property type="entry name" value="TPR_Trm732"/>
    <property type="match status" value="1"/>
</dbReference>
<evidence type="ECO:0000313" key="8">
    <source>
        <dbReference type="Proteomes" id="UP000752696"/>
    </source>
</evidence>
<protein>
    <recommendedName>
        <fullName evidence="3">tRNA (32-2'-O)-methyltransferase regulator THADA</fullName>
    </recommendedName>
</protein>
<sequence length="1346" mass="156967">ILIDKALARKVFNFLRTIFEVVSILCSNIRVLLGFNIETLNNMFTPEEIKKQLKDLLLLKRSGELDTVENLSNSNNKYWRNSITYDDLEHYVHHYDEEVQIKLNTLALVAESRKSTLKFMSKELDTVILFLHVNFKENIEFVPLIKKVLKRMKDSLAVMRRQYAQEKKMKNYYIKHYTSSEIKQEVLDESHRISCNLESNINMYCDKFQSLRCMCICSPDATYNRRRCSLQILLLMRDLLDDEFKQITWKAEQLEAIFNLMLIDTYEGNKLMAFNLIKSVDPNLLQLNNESCVNDMIMVAIELGNSIRPIDTITAAYMLKVSMLSPVIHKVLETHLDLMTQFEDIKEATILQLILILLKKLKDSLILAKENIVKTVIKHSLYGYLFCIRSLLHECNLKNAGKEYLWQKTIAELVSMSFEFSHAVSLIVNNSSPEGHLPMDLNLLAINEICNSVPDKQIVTPQMVLLCSWRTIKEVSLLFGLLSTKAPICEDSASTELLNKEQIIKIGEHFVSLLTETKHRGAFEQAHVGFSQLCHRLWRSNKADLNQLPTLWLYRILISITGIKENSKLCATRRSAGVPFMVQALLSTEPRQYKDTKTTIFDLVMKILLGLTQLESDNLRKQILQLIYSNSIFTHYGNSTIALKYNHDYSTNENIAQVTEIKTHALNILRTIFRHSHLADVINNYVEDGLIAAFRSYDAVTWAERNAAALLFSALIIRIFGVQRTKDHINLTTDNKMNYKAFFEKYPNLLTFILNELQTFVAMDDTLIKANIQSILLLLSRLYYNNNPEPNDIQWKINDLVDLIIQCAKSTIFETRKLAARALVPLLTEQSVQCILMKIIKNIVSTETNHSSLNLIHGYMLQIYEILMHFNFKSFESIDVSWCEFLKQTIWIIENLERKNSKSPSFLLAAVYVNVCNEICKVDKTYMTQLTPMIYMIISHLLDEKLKQGPAREFYKLPVIKFIRSIAKTTSIIQQPILIRIYLHNLKVPEMQIAVWSIVPEIINEVKYSDVLVPLLNYTLNEIRNSIHCFHKYSPELQDSMFNFLYNSLICINQVESFDFMKKIDICKFVLNEIRPKVNKSGYYERDCYLRLLGKSYVTLASSNKYEEIINLECTNDVYNSFCDYLWIANLDGDFRKSVFEIMKNLFLACYKRKGYQLRYEAFLLVDHLPIHCAMINNCSHLHLLLSKFFQCNIRNTYPECMCIALFYWSIALLDNIDYEMDDTDRKRYYECNVLCFKVFNKCTNYDFFEPVEVSRICAEFLIENMKPYVDIILPDETIDWINSLLNVEFQKSISFRTLVRNYESYVPILENKLHDILNPTYRNKLLQILSYEQYKGIKCTYNTSA</sequence>
<feature type="non-terminal residue" evidence="7">
    <location>
        <position position="1"/>
    </location>
</feature>
<evidence type="ECO:0000313" key="7">
    <source>
        <dbReference type="EMBL" id="CAD1477299.1"/>
    </source>
</evidence>
<dbReference type="InterPro" id="IPR016024">
    <property type="entry name" value="ARM-type_fold"/>
</dbReference>
<dbReference type="EMBL" id="CAJDYZ010009946">
    <property type="protein sequence ID" value="CAD1477299.1"/>
    <property type="molecule type" value="Genomic_DNA"/>
</dbReference>
<evidence type="ECO:0000259" key="4">
    <source>
        <dbReference type="Pfam" id="PF10350"/>
    </source>
</evidence>
<evidence type="ECO:0000256" key="2">
    <source>
        <dbReference type="ARBA" id="ARBA00022694"/>
    </source>
</evidence>
<reference evidence="7" key="1">
    <citation type="submission" date="2020-07" db="EMBL/GenBank/DDBJ databases">
        <authorList>
            <person name="Nazaruddin N."/>
        </authorList>
    </citation>
    <scope>NUCLEOTIDE SEQUENCE</scope>
</reference>
<evidence type="ECO:0000256" key="1">
    <source>
        <dbReference type="ARBA" id="ARBA00010409"/>
    </source>
</evidence>
<dbReference type="InterPro" id="IPR051954">
    <property type="entry name" value="tRNA_methyltransferase_THADA"/>
</dbReference>
<feature type="domain" description="tRNA (32-2'-O)-methyltransferase regulator THADA-like TPR repeats region" evidence="5">
    <location>
        <begin position="55"/>
        <end position="265"/>
    </location>
</feature>
<dbReference type="Proteomes" id="UP000752696">
    <property type="component" value="Unassembled WGS sequence"/>
</dbReference>
<dbReference type="OrthoDB" id="73997at2759"/>
<dbReference type="InterPro" id="IPR056842">
    <property type="entry name" value="THADA-like_TPR_C"/>
</dbReference>
<evidence type="ECO:0000259" key="6">
    <source>
        <dbReference type="Pfam" id="PF25151"/>
    </source>
</evidence>
<gene>
    <name evidence="7" type="ORF">MHI_LOCUS720587</name>
</gene>
<dbReference type="InterPro" id="IPR056843">
    <property type="entry name" value="THADA-like_TPR"/>
</dbReference>
<feature type="domain" description="DUF2428" evidence="4">
    <location>
        <begin position="409"/>
        <end position="703"/>
    </location>
</feature>
<dbReference type="Pfam" id="PF25151">
    <property type="entry name" value="TPR_Trm732_C"/>
    <property type="match status" value="1"/>
</dbReference>
<evidence type="ECO:0000259" key="5">
    <source>
        <dbReference type="Pfam" id="PF25150"/>
    </source>
</evidence>
<dbReference type="Pfam" id="PF10350">
    <property type="entry name" value="DUF2428"/>
    <property type="match status" value="1"/>
</dbReference>
<dbReference type="InterPro" id="IPR019442">
    <property type="entry name" value="THADA/TRM732_DUF2428"/>
</dbReference>
<keyword evidence="2" id="KW-0819">tRNA processing</keyword>
<comment type="similarity">
    <text evidence="1">Belongs to the THADA family.</text>
</comment>
<evidence type="ECO:0000256" key="3">
    <source>
        <dbReference type="ARBA" id="ARBA00035698"/>
    </source>
</evidence>
<dbReference type="SUPFAM" id="SSF48371">
    <property type="entry name" value="ARM repeat"/>
    <property type="match status" value="1"/>
</dbReference>
<feature type="domain" description="tRNA (32-2'-O)-methyltransferase regulator THADA-like C-terminal TPR repeats region" evidence="6">
    <location>
        <begin position="705"/>
        <end position="865"/>
    </location>
</feature>
<accession>A0A6V7HAJ7</accession>
<proteinExistence type="inferred from homology"/>
<dbReference type="PANTHER" id="PTHR14387">
    <property type="entry name" value="THADA/DEATH RECEPTOR INTERACTING PROTEIN"/>
    <property type="match status" value="1"/>
</dbReference>
<dbReference type="PANTHER" id="PTHR14387:SF7">
    <property type="entry name" value="THYROID ADENOMA-ASSOCIATED PROTEIN"/>
    <property type="match status" value="1"/>
</dbReference>
<dbReference type="GO" id="GO:0030488">
    <property type="term" value="P:tRNA methylation"/>
    <property type="evidence" value="ECO:0007669"/>
    <property type="project" value="TreeGrafter"/>
</dbReference>
<keyword evidence="8" id="KW-1185">Reference proteome</keyword>
<name>A0A6V7HAJ7_9HYME</name>
<organism evidence="7 8">
    <name type="scientific">Heterotrigona itama</name>
    <dbReference type="NCBI Taxonomy" id="395501"/>
    <lineage>
        <taxon>Eukaryota</taxon>
        <taxon>Metazoa</taxon>
        <taxon>Ecdysozoa</taxon>
        <taxon>Arthropoda</taxon>
        <taxon>Hexapoda</taxon>
        <taxon>Insecta</taxon>
        <taxon>Pterygota</taxon>
        <taxon>Neoptera</taxon>
        <taxon>Endopterygota</taxon>
        <taxon>Hymenoptera</taxon>
        <taxon>Apocrita</taxon>
        <taxon>Aculeata</taxon>
        <taxon>Apoidea</taxon>
        <taxon>Anthophila</taxon>
        <taxon>Apidae</taxon>
        <taxon>Heterotrigona</taxon>
    </lineage>
</organism>
<comment type="caution">
    <text evidence="7">The sequence shown here is derived from an EMBL/GenBank/DDBJ whole genome shotgun (WGS) entry which is preliminary data.</text>
</comment>
<dbReference type="GO" id="GO:0005829">
    <property type="term" value="C:cytosol"/>
    <property type="evidence" value="ECO:0007669"/>
    <property type="project" value="TreeGrafter"/>
</dbReference>